<name>A0A2K0TDE5_9HYPO</name>
<dbReference type="OrthoDB" id="2497581at2759"/>
<dbReference type="InterPro" id="IPR055567">
    <property type="entry name" value="DUF7143"/>
</dbReference>
<protein>
    <recommendedName>
        <fullName evidence="2">DUF7143 domain-containing protein</fullName>
    </recommendedName>
</protein>
<evidence type="ECO:0000313" key="4">
    <source>
        <dbReference type="Proteomes" id="UP000236546"/>
    </source>
</evidence>
<dbReference type="PANTHER" id="PTHR37592:SF1">
    <property type="match status" value="1"/>
</dbReference>
<dbReference type="Pfam" id="PF23631">
    <property type="entry name" value="DUF7143"/>
    <property type="match status" value="1"/>
</dbReference>
<feature type="domain" description="DUF7143" evidence="2">
    <location>
        <begin position="37"/>
        <end position="193"/>
    </location>
</feature>
<dbReference type="EMBL" id="MTYH01000037">
    <property type="protein sequence ID" value="PNP43551.1"/>
    <property type="molecule type" value="Genomic_DNA"/>
</dbReference>
<sequence>MHSTLLVASFLSIFNVAVAIPIPAEGFQPRQAQPCFIVGNVALPQETQDAANSLASSVTCDAKETTISGVPDVSSGGISFSSIDFATSGQSPLAFALEKFATTSPLADNDLTKFQNEANVYTATEAALRSIGGNLAIKAPKFFINFQIARIQTAQGNPPTNPAQTVEHLLGKVTKNASKADQQFLEQITSLSNILS</sequence>
<evidence type="ECO:0000313" key="3">
    <source>
        <dbReference type="EMBL" id="PNP43551.1"/>
    </source>
</evidence>
<feature type="chain" id="PRO_5014476730" description="DUF7143 domain-containing protein" evidence="1">
    <location>
        <begin position="20"/>
        <end position="196"/>
    </location>
</feature>
<dbReference type="AlphaFoldDB" id="A0A2K0TDE5"/>
<accession>A0A2K0TDE5</accession>
<evidence type="ECO:0000256" key="1">
    <source>
        <dbReference type="SAM" id="SignalP"/>
    </source>
</evidence>
<organism evidence="3 4">
    <name type="scientific">Trichoderma gamsii</name>
    <dbReference type="NCBI Taxonomy" id="398673"/>
    <lineage>
        <taxon>Eukaryota</taxon>
        <taxon>Fungi</taxon>
        <taxon>Dikarya</taxon>
        <taxon>Ascomycota</taxon>
        <taxon>Pezizomycotina</taxon>
        <taxon>Sordariomycetes</taxon>
        <taxon>Hypocreomycetidae</taxon>
        <taxon>Hypocreales</taxon>
        <taxon>Hypocreaceae</taxon>
        <taxon>Trichoderma</taxon>
    </lineage>
</organism>
<feature type="signal peptide" evidence="1">
    <location>
        <begin position="1"/>
        <end position="19"/>
    </location>
</feature>
<proteinExistence type="predicted"/>
<dbReference type="Proteomes" id="UP000236546">
    <property type="component" value="Unassembled WGS sequence"/>
</dbReference>
<reference evidence="3 4" key="1">
    <citation type="submission" date="2017-02" db="EMBL/GenBank/DDBJ databases">
        <title>Genomes of Trichoderma spp. with biocontrol activity.</title>
        <authorList>
            <person name="Gardiner D."/>
            <person name="Kazan K."/>
            <person name="Vos C."/>
            <person name="Harvey P."/>
        </authorList>
    </citation>
    <scope>NUCLEOTIDE SEQUENCE [LARGE SCALE GENOMIC DNA]</scope>
    <source>
        <strain evidence="3 4">A5MH</strain>
    </source>
</reference>
<evidence type="ECO:0000259" key="2">
    <source>
        <dbReference type="Pfam" id="PF23631"/>
    </source>
</evidence>
<gene>
    <name evidence="3" type="ORF">TGAMA5MH_04523</name>
</gene>
<dbReference type="PANTHER" id="PTHR37592">
    <property type="match status" value="1"/>
</dbReference>
<keyword evidence="1" id="KW-0732">Signal</keyword>
<comment type="caution">
    <text evidence="3">The sequence shown here is derived from an EMBL/GenBank/DDBJ whole genome shotgun (WGS) entry which is preliminary data.</text>
</comment>